<comment type="caution">
    <text evidence="2">The sequence shown here is derived from an EMBL/GenBank/DDBJ whole genome shotgun (WGS) entry which is preliminary data.</text>
</comment>
<sequence>MSLKTQKVPIYIRKLESLLRRLPKIHRKRGESHGRSLAGFNGEKSLDYHLSFLDDKKYTINNNLRLKGNKEYFYQLDLLIISPYYFLIIEVKNISGTVFFNANTNQFVRISSDKETGMLNPITQVERQKRQLSKHLKEHRLTHLPIETIVVISNQYTVIKTSSNHINISNSVIHSDDILNHLGKLGKRYSEEKITSKEIRKTSRILTKLNTPYNPDILQKFQISESELLKGDQCPRCQYIPMNRKTSKWTCSACSFTSKDAHHDAIKDYSLLVSSTITNQELRNFFSCPQLQ</sequence>
<evidence type="ECO:0000313" key="3">
    <source>
        <dbReference type="Proteomes" id="UP001589854"/>
    </source>
</evidence>
<name>A0ABV6GAX9_9BACI</name>
<dbReference type="Pfam" id="PF08378">
    <property type="entry name" value="NERD"/>
    <property type="match status" value="1"/>
</dbReference>
<dbReference type="Proteomes" id="UP001589854">
    <property type="component" value="Unassembled WGS sequence"/>
</dbReference>
<evidence type="ECO:0000259" key="1">
    <source>
        <dbReference type="PROSITE" id="PS50965"/>
    </source>
</evidence>
<dbReference type="InterPro" id="IPR011528">
    <property type="entry name" value="NERD"/>
</dbReference>
<dbReference type="EMBL" id="JBHLVO010000003">
    <property type="protein sequence ID" value="MFC0270832.1"/>
    <property type="molecule type" value="Genomic_DNA"/>
</dbReference>
<proteinExistence type="predicted"/>
<gene>
    <name evidence="2" type="ORF">ACFFIX_05140</name>
</gene>
<dbReference type="RefSeq" id="WP_378931258.1">
    <property type="nucleotide sequence ID" value="NZ_JBHLVO010000003.1"/>
</dbReference>
<accession>A0ABV6GAX9</accession>
<evidence type="ECO:0000313" key="2">
    <source>
        <dbReference type="EMBL" id="MFC0270832.1"/>
    </source>
</evidence>
<protein>
    <submittedName>
        <fullName evidence="2">Nuclease-related domain-containing protein</fullName>
    </submittedName>
</protein>
<feature type="domain" description="NERD" evidence="1">
    <location>
        <begin position="38"/>
        <end position="155"/>
    </location>
</feature>
<keyword evidence="3" id="KW-1185">Reference proteome</keyword>
<dbReference type="PROSITE" id="PS50965">
    <property type="entry name" value="NERD"/>
    <property type="match status" value="1"/>
</dbReference>
<organism evidence="2 3">
    <name type="scientific">Metabacillus herbersteinensis</name>
    <dbReference type="NCBI Taxonomy" id="283816"/>
    <lineage>
        <taxon>Bacteria</taxon>
        <taxon>Bacillati</taxon>
        <taxon>Bacillota</taxon>
        <taxon>Bacilli</taxon>
        <taxon>Bacillales</taxon>
        <taxon>Bacillaceae</taxon>
        <taxon>Metabacillus</taxon>
    </lineage>
</organism>
<reference evidence="2 3" key="1">
    <citation type="submission" date="2024-09" db="EMBL/GenBank/DDBJ databases">
        <authorList>
            <person name="Sun Q."/>
            <person name="Mori K."/>
        </authorList>
    </citation>
    <scope>NUCLEOTIDE SEQUENCE [LARGE SCALE GENOMIC DNA]</scope>
    <source>
        <strain evidence="2 3">CCM 7228</strain>
    </source>
</reference>